<dbReference type="AlphaFoldDB" id="A0A0A1TPV8"/>
<dbReference type="STRING" id="1531966.A0A0A1TPV8"/>
<feature type="domain" description="Inositol polyphosphate-related phosphatase" evidence="2">
    <location>
        <begin position="37"/>
        <end position="446"/>
    </location>
</feature>
<protein>
    <recommendedName>
        <fullName evidence="2">Inositol polyphosphate-related phosphatase domain-containing protein</fullName>
    </recommendedName>
</protein>
<dbReference type="Pfam" id="PF21310">
    <property type="entry name" value="OCRL-like_ASH"/>
    <property type="match status" value="1"/>
</dbReference>
<evidence type="ECO:0000259" key="2">
    <source>
        <dbReference type="SMART" id="SM00128"/>
    </source>
</evidence>
<proteinExistence type="predicted"/>
<dbReference type="Gene3D" id="2.60.40.10">
    <property type="entry name" value="Immunoglobulins"/>
    <property type="match status" value="1"/>
</dbReference>
<dbReference type="EMBL" id="CDHN01000005">
    <property type="protein sequence ID" value="CEJ92912.1"/>
    <property type="molecule type" value="Genomic_DNA"/>
</dbReference>
<evidence type="ECO:0000256" key="1">
    <source>
        <dbReference type="SAM" id="MobiDB-lite"/>
    </source>
</evidence>
<feature type="compositionally biased region" description="Low complexity" evidence="1">
    <location>
        <begin position="315"/>
        <end position="325"/>
    </location>
</feature>
<accession>A0A0A1TPV8</accession>
<feature type="compositionally biased region" description="Basic and acidic residues" evidence="1">
    <location>
        <begin position="434"/>
        <end position="454"/>
    </location>
</feature>
<gene>
    <name evidence="3" type="ORF">VHEMI08539</name>
</gene>
<dbReference type="OrthoDB" id="7862313at2759"/>
<dbReference type="GO" id="GO:0004439">
    <property type="term" value="F:phosphatidylinositol-4,5-bisphosphate 5-phosphatase activity"/>
    <property type="evidence" value="ECO:0007669"/>
    <property type="project" value="TreeGrafter"/>
</dbReference>
<dbReference type="InterPro" id="IPR036691">
    <property type="entry name" value="Endo/exonu/phosph_ase_sf"/>
</dbReference>
<feature type="compositionally biased region" description="Acidic residues" evidence="1">
    <location>
        <begin position="343"/>
        <end position="352"/>
    </location>
</feature>
<reference evidence="3 4" key="1">
    <citation type="journal article" date="2015" name="Genome Announc.">
        <title>Draft Genome Sequence and Gene Annotation of the Entomopathogenic Fungus Verticillium hemipterigenum.</title>
        <authorList>
            <person name="Horn F."/>
            <person name="Habel A."/>
            <person name="Scharf D.H."/>
            <person name="Dworschak J."/>
            <person name="Brakhage A.A."/>
            <person name="Guthke R."/>
            <person name="Hertweck C."/>
            <person name="Linde J."/>
        </authorList>
    </citation>
    <scope>NUCLEOTIDE SEQUENCE [LARGE SCALE GENOMIC DNA]</scope>
</reference>
<name>A0A0A1TPV8_9HYPO</name>
<dbReference type="InterPro" id="IPR013783">
    <property type="entry name" value="Ig-like_fold"/>
</dbReference>
<dbReference type="Proteomes" id="UP000039046">
    <property type="component" value="Unassembled WGS sequence"/>
</dbReference>
<feature type="compositionally biased region" description="Acidic residues" evidence="1">
    <location>
        <begin position="487"/>
        <end position="505"/>
    </location>
</feature>
<evidence type="ECO:0000313" key="4">
    <source>
        <dbReference type="Proteomes" id="UP000039046"/>
    </source>
</evidence>
<sequence>MSGSYPDEEEPADLPVSTPLTLAKALFDRRPDYVRRRTIKVKIGTWNVAGCPGTDKDLASWFLQDDAPEVKGLEKLSISSTAPDGETAPQASKGRTDIGLYVLGLQEVIDLNMTKEYMNRTINPDLTPTEKWKTALEAAMPEGYQLVATDQMVGLLLFIYASPEVSANLSNISTKQVGTGLLGYFGNKGAIATRIVLGETTRLVFVNCHLASGSTATYLDRRYWDVSQVLTKTIFDPIIHMGRIEEDGEKIGDEDFAFWFGDLNFRLDGLPGDDIRRILTLHTRGEYDVHSSKASGAFEDEGVIVTKTPDDDDAATTTTTTTTTASSIHSREQSFDTITSLPDPDDFPEDPSQDPASLQATIDSLLPHDQLKRSMRDKKVFHDGWREGLITFLPSYKYDVGSVTLFDSSEKQRAPSWCDRILFRTKLDRQQHEKKAAEELEAKKKDDEMKSRGLEEDDDVLFTYDPENDGDDTPAEAADEPLAAYEPYDEDESGEPVEFEAEEDTDRIAQTQYMSYQRITSSDHKPIVSFFTLDYDCVIPELKTQVYAEVARELDRAENERRPVITIVNEGDESVVDLGEMGFLQKNSTTLTVANTGSVAATLAFVDKPSLVDDVAAGSSWLSSSLTHNDDVDEVSYKEVTLQPGETADVTISGQVTSIPLLRALNDGHQSLDDVLILRVEGGRDHFLGVRATWRATCFGRSIDELIRVPDGGIRQFIQDKQIKGAIPYDFAVHCSAPRELFKLTEAIQTLSERCVADAAMLEEFEMSDEPGWPFDSKTWTAKLKDQDSLTAVIIDAMDRDASITEALPVELPSSHRLELLAATLLLFLSSFTDGLVPAQLSAKMATTIPNVSSLAASALPDMKFRILDIMSSVPSHNIAFVFLTTTLARVATELVPVTKKEDGLQRRLSFKKADDGDGARRRRARQKRYAEVLAPDVFRDKTVGDKEKAILELFLRTDVDG</sequence>
<keyword evidence="4" id="KW-1185">Reference proteome</keyword>
<dbReference type="InterPro" id="IPR048869">
    <property type="entry name" value="OCRL-1_2_ASH"/>
</dbReference>
<dbReference type="PANTHER" id="PTHR11200:SF300">
    <property type="entry name" value="TYPE II INOSITOL 1,4,5-TRISPHOSPHATE 5-PHOSPHATASE"/>
    <property type="match status" value="1"/>
</dbReference>
<dbReference type="HOGENOM" id="CLU_005563_0_0_1"/>
<dbReference type="SUPFAM" id="SSF56219">
    <property type="entry name" value="DNase I-like"/>
    <property type="match status" value="1"/>
</dbReference>
<dbReference type="InterPro" id="IPR046985">
    <property type="entry name" value="IP5"/>
</dbReference>
<feature type="compositionally biased region" description="Acidic residues" evidence="1">
    <location>
        <begin position="455"/>
        <end position="479"/>
    </location>
</feature>
<dbReference type="PANTHER" id="PTHR11200">
    <property type="entry name" value="INOSITOL 5-PHOSPHATASE"/>
    <property type="match status" value="1"/>
</dbReference>
<feature type="region of interest" description="Disordered" evidence="1">
    <location>
        <begin position="434"/>
        <end position="506"/>
    </location>
</feature>
<dbReference type="SMART" id="SM00128">
    <property type="entry name" value="IPPc"/>
    <property type="match status" value="1"/>
</dbReference>
<dbReference type="Gene3D" id="3.60.10.10">
    <property type="entry name" value="Endonuclease/exonuclease/phosphatase"/>
    <property type="match status" value="1"/>
</dbReference>
<dbReference type="InterPro" id="IPR000300">
    <property type="entry name" value="IPPc"/>
</dbReference>
<dbReference type="Pfam" id="PF22669">
    <property type="entry name" value="Exo_endo_phos2"/>
    <property type="match status" value="2"/>
</dbReference>
<evidence type="ECO:0000313" key="3">
    <source>
        <dbReference type="EMBL" id="CEJ92912.1"/>
    </source>
</evidence>
<feature type="region of interest" description="Disordered" evidence="1">
    <location>
        <begin position="306"/>
        <end position="356"/>
    </location>
</feature>
<dbReference type="GO" id="GO:0046856">
    <property type="term" value="P:phosphatidylinositol dephosphorylation"/>
    <property type="evidence" value="ECO:0007669"/>
    <property type="project" value="InterPro"/>
</dbReference>
<organism evidence="3 4">
    <name type="scientific">[Torrubiella] hemipterigena</name>
    <dbReference type="NCBI Taxonomy" id="1531966"/>
    <lineage>
        <taxon>Eukaryota</taxon>
        <taxon>Fungi</taxon>
        <taxon>Dikarya</taxon>
        <taxon>Ascomycota</taxon>
        <taxon>Pezizomycotina</taxon>
        <taxon>Sordariomycetes</taxon>
        <taxon>Hypocreomycetidae</taxon>
        <taxon>Hypocreales</taxon>
        <taxon>Clavicipitaceae</taxon>
        <taxon>Clavicipitaceae incertae sedis</taxon>
        <taxon>'Torrubiella' clade</taxon>
    </lineage>
</organism>